<reference evidence="3" key="2">
    <citation type="submission" date="2020-09" db="EMBL/GenBank/DDBJ databases">
        <authorList>
            <person name="Sun Q."/>
            <person name="Ohkuma M."/>
        </authorList>
    </citation>
    <scope>NUCLEOTIDE SEQUENCE</scope>
    <source>
        <strain evidence="3">JCM 4346</strain>
    </source>
</reference>
<dbReference type="InterPro" id="IPR000415">
    <property type="entry name" value="Nitroreductase-like"/>
</dbReference>
<proteinExistence type="predicted"/>
<evidence type="ECO:0000313" key="3">
    <source>
        <dbReference type="EMBL" id="GGR34786.1"/>
    </source>
</evidence>
<reference evidence="3" key="1">
    <citation type="journal article" date="2014" name="Int. J. Syst. Evol. Microbiol.">
        <title>Complete genome sequence of Corynebacterium casei LMG S-19264T (=DSM 44701T), isolated from a smear-ripened cheese.</title>
        <authorList>
            <consortium name="US DOE Joint Genome Institute (JGI-PGF)"/>
            <person name="Walter F."/>
            <person name="Albersmeier A."/>
            <person name="Kalinowski J."/>
            <person name="Ruckert C."/>
        </authorList>
    </citation>
    <scope>NUCLEOTIDE SEQUENCE</scope>
    <source>
        <strain evidence="3">JCM 4346</strain>
    </source>
</reference>
<gene>
    <name evidence="3" type="ORF">GCM10010251_58740</name>
</gene>
<dbReference type="Gene3D" id="3.40.109.10">
    <property type="entry name" value="NADH Oxidase"/>
    <property type="match status" value="1"/>
</dbReference>
<dbReference type="GO" id="GO:0016491">
    <property type="term" value="F:oxidoreductase activity"/>
    <property type="evidence" value="ECO:0007669"/>
    <property type="project" value="InterPro"/>
</dbReference>
<dbReference type="InterPro" id="IPR029479">
    <property type="entry name" value="Nitroreductase"/>
</dbReference>
<accession>A0A918FFG7</accession>
<dbReference type="Pfam" id="PF00881">
    <property type="entry name" value="Nitroreductase"/>
    <property type="match status" value="1"/>
</dbReference>
<dbReference type="InterPro" id="IPR050627">
    <property type="entry name" value="Nitroreductase/BluB"/>
</dbReference>
<dbReference type="PANTHER" id="PTHR23026:SF123">
    <property type="entry name" value="NAD(P)H NITROREDUCTASE RV3131-RELATED"/>
    <property type="match status" value="1"/>
</dbReference>
<feature type="region of interest" description="Disordered" evidence="1">
    <location>
        <begin position="1"/>
        <end position="32"/>
    </location>
</feature>
<dbReference type="EMBL" id="BMSX01000015">
    <property type="protein sequence ID" value="GGR34786.1"/>
    <property type="molecule type" value="Genomic_DNA"/>
</dbReference>
<dbReference type="PANTHER" id="PTHR23026">
    <property type="entry name" value="NADPH NITROREDUCTASE"/>
    <property type="match status" value="1"/>
</dbReference>
<name>A0A918FFG7_9ACTN</name>
<keyword evidence="4" id="KW-1185">Reference proteome</keyword>
<evidence type="ECO:0000313" key="4">
    <source>
        <dbReference type="Proteomes" id="UP000658320"/>
    </source>
</evidence>
<dbReference type="SUPFAM" id="SSF55469">
    <property type="entry name" value="FMN-dependent nitroreductase-like"/>
    <property type="match status" value="2"/>
</dbReference>
<feature type="compositionally biased region" description="Gly residues" evidence="1">
    <location>
        <begin position="363"/>
        <end position="372"/>
    </location>
</feature>
<protein>
    <recommendedName>
        <fullName evidence="2">Nitroreductase domain-containing protein</fullName>
    </recommendedName>
</protein>
<dbReference type="NCBIfam" id="NF047509">
    <property type="entry name" value="Rv3131_FMN_oxido"/>
    <property type="match status" value="1"/>
</dbReference>
<dbReference type="AlphaFoldDB" id="A0A918FFG7"/>
<dbReference type="Proteomes" id="UP000658320">
    <property type="component" value="Unassembled WGS sequence"/>
</dbReference>
<evidence type="ECO:0000256" key="1">
    <source>
        <dbReference type="SAM" id="MobiDB-lite"/>
    </source>
</evidence>
<feature type="region of interest" description="Disordered" evidence="1">
    <location>
        <begin position="207"/>
        <end position="238"/>
    </location>
</feature>
<feature type="domain" description="Nitroreductase" evidence="2">
    <location>
        <begin position="159"/>
        <end position="346"/>
    </location>
</feature>
<feature type="compositionally biased region" description="Basic and acidic residues" evidence="1">
    <location>
        <begin position="207"/>
        <end position="236"/>
    </location>
</feature>
<feature type="compositionally biased region" description="Basic and acidic residues" evidence="1">
    <location>
        <begin position="22"/>
        <end position="32"/>
    </location>
</feature>
<sequence>MVRPDPGKGPSAPHGVPAGLPHSEDSKTTQDREEGVMHFTHFDAATLEKCLAAAVAAPSIFNTQPWRYRLDPETVAIEVRAAPERGLRHADPAGRALHLSVGAAVFNLRVTVGHLGWTPVTRLLPDPEDPSLLASVRPTGPAAQRPTGRRADLFPAIWRRHSSRFPFSDRPLPTYVRAELTEAARMEGAVLTFSAPPETARLLRLTAEAEQRNRNDPDRGAESRRWVHRDPDEPRDLGLPQTALGPQDAHEHIPMRDFTAQRHPERLRAQPFETAPVIALLTTEHDRRTDWLRAGEALEHALLVATVHGLRASLLHQPMEWSDLRRSLNPAPEHTGHAQMLIRLGYGPEGPATPRRAARDLLDGGGGRPQSA</sequence>
<organism evidence="3 4">
    <name type="scientific">Streptomyces aurantiogriseus</name>
    <dbReference type="NCBI Taxonomy" id="66870"/>
    <lineage>
        <taxon>Bacteria</taxon>
        <taxon>Bacillati</taxon>
        <taxon>Actinomycetota</taxon>
        <taxon>Actinomycetes</taxon>
        <taxon>Kitasatosporales</taxon>
        <taxon>Streptomycetaceae</taxon>
        <taxon>Streptomyces</taxon>
    </lineage>
</organism>
<evidence type="ECO:0000259" key="2">
    <source>
        <dbReference type="Pfam" id="PF00881"/>
    </source>
</evidence>
<feature type="region of interest" description="Disordered" evidence="1">
    <location>
        <begin position="344"/>
        <end position="372"/>
    </location>
</feature>
<comment type="caution">
    <text evidence="3">The sequence shown here is derived from an EMBL/GenBank/DDBJ whole genome shotgun (WGS) entry which is preliminary data.</text>
</comment>